<dbReference type="eggNOG" id="ENOG5033HMS">
    <property type="taxonomic scope" value="Bacteria"/>
</dbReference>
<reference evidence="3" key="2">
    <citation type="submission" date="2011-10" db="EMBL/GenBank/DDBJ databases">
        <title>The Genome Sequence of Granulicatella elegans ATCC 700633.</title>
        <authorList>
            <consortium name="The Broad Institute Genome Sequencing Platform"/>
            <consortium name="The Broad Institute Genome Sequencing Center for Infectious Disease"/>
            <person name="Earl A."/>
            <person name="Ward D."/>
            <person name="Feldgarden M."/>
            <person name="Gevers D."/>
            <person name="Sibley C.D."/>
            <person name="Field T.R."/>
            <person name="Grinwis M."/>
            <person name="Eshaghurshan C.S."/>
            <person name="Surette M.G."/>
            <person name="Young S.K."/>
            <person name="Zeng Q."/>
            <person name="Gargeya S."/>
            <person name="Fitzgerald M."/>
            <person name="Haas B."/>
            <person name="Abouelleil A."/>
            <person name="Alvarado L."/>
            <person name="Arachchi H.M."/>
            <person name="Berlin A."/>
            <person name="Brown A."/>
            <person name="Chapman S.B."/>
            <person name="Chen Z."/>
            <person name="Dunbar C."/>
            <person name="Freedman E."/>
            <person name="Gearin G."/>
            <person name="Goldberg J."/>
            <person name="Griggs A."/>
            <person name="Gujja S."/>
            <person name="Heiman D."/>
            <person name="Howarth C."/>
            <person name="Larson L."/>
            <person name="Lui A."/>
            <person name="MacDonald P.J.P."/>
            <person name="Montmayeur A."/>
            <person name="Murphy C."/>
            <person name="Neiman D."/>
            <person name="Pearson M."/>
            <person name="Priest M."/>
            <person name="Roberts A."/>
            <person name="Saif S."/>
            <person name="Shea T."/>
            <person name="Shenoy N."/>
            <person name="Sisk P."/>
            <person name="Stolte C."/>
            <person name="Sykes S."/>
            <person name="Wortman J."/>
            <person name="Nusbaum C."/>
            <person name="Birren B."/>
        </authorList>
    </citation>
    <scope>NUCLEOTIDE SEQUENCE [LARGE SCALE GENOMIC DNA]</scope>
    <source>
        <strain evidence="3">ATCC 700633</strain>
    </source>
</reference>
<comment type="caution">
    <text evidence="3">The sequence shown here is derived from an EMBL/GenBank/DDBJ whole genome shotgun (WGS) entry which is preliminary data.</text>
</comment>
<evidence type="ECO:0000313" key="3">
    <source>
        <dbReference type="EMBL" id="EEW93132.1"/>
    </source>
</evidence>
<dbReference type="STRING" id="626369.HMPREF0446_00014"/>
<dbReference type="Pfam" id="PF12840">
    <property type="entry name" value="HTH_20"/>
    <property type="match status" value="1"/>
</dbReference>
<dbReference type="Gene3D" id="1.10.10.10">
    <property type="entry name" value="Winged helix-like DNA-binding domain superfamily/Winged helix DNA-binding domain"/>
    <property type="match status" value="1"/>
</dbReference>
<dbReference type="HOGENOM" id="CLU_758011_0_0_9"/>
<gene>
    <name evidence="3" type="ORF">HMPREF0446_00014</name>
</gene>
<dbReference type="OrthoDB" id="2233991at2"/>
<dbReference type="InterPro" id="IPR036388">
    <property type="entry name" value="WH-like_DNA-bd_sf"/>
</dbReference>
<proteinExistence type="predicted"/>
<accession>D0BJ79</accession>
<dbReference type="CDD" id="cd00090">
    <property type="entry name" value="HTH_ARSR"/>
    <property type="match status" value="1"/>
</dbReference>
<sequence length="357" mass="41921">MQFKQEQMEFVNQLLYPILILKKDRDEERPSSPLEEQLEVIVEEMRHMSVPLEPYKDNILYFYKDDALRMFFVNVKNVLRYHSFDEYAEALHSMDEGQIKQRLMTNIVKQDEEEVEVEEKVQELLGNQFAFLDFLKNLPIVDTVRWNYFTIMSEPKKFVEDFISLHQKLKPIFEKVYAEYLPILEKSYTEFEATIHEHPTILAEAFTGTKEIEEIDWTSDEISVIPTLLLSDFYFQDSELLILGAKSLEVIQHVIQTRLDKQQERINVFKNLGDKTRYQIFCEIAKGTKSVKGIAEQLGITSATVSYHINELVLSNLVVHGWNKKDCTHAIHTELITEVMNGLMEDSFMTNTLENEK</sequence>
<dbReference type="EMBL" id="ACRF02000016">
    <property type="protein sequence ID" value="EEW93132.1"/>
    <property type="molecule type" value="Genomic_DNA"/>
</dbReference>
<keyword evidence="4" id="KW-1185">Reference proteome</keyword>
<dbReference type="InterPro" id="IPR011991">
    <property type="entry name" value="ArsR-like_HTH"/>
</dbReference>
<keyword evidence="1" id="KW-0238">DNA-binding</keyword>
<reference evidence="3" key="1">
    <citation type="submission" date="2009-09" db="EMBL/GenBank/DDBJ databases">
        <authorList>
            <consortium name="The Broad Institute Genome Sequencing Platform"/>
            <person name="Ward D."/>
            <person name="Feldgarden M."/>
            <person name="Earl A."/>
            <person name="Young S.K."/>
            <person name="Zeng Q."/>
            <person name="Koehrsen M."/>
            <person name="Alvarado L."/>
            <person name="Berlin A."/>
            <person name="Bochicchio J."/>
            <person name="Borenstein D."/>
            <person name="Chapman S.B."/>
            <person name="Chen Z."/>
            <person name="Engels R."/>
            <person name="Freedman E."/>
            <person name="Gellesch M."/>
            <person name="Goldberg J."/>
            <person name="Griggs A."/>
            <person name="Gujja S."/>
            <person name="Heilman E."/>
            <person name="Heiman D."/>
            <person name="Hepburn T."/>
            <person name="Howarth C."/>
            <person name="Jen D."/>
            <person name="Larson L."/>
            <person name="Lewis B."/>
            <person name="Mehta T."/>
            <person name="Park D."/>
            <person name="Pearson M."/>
            <person name="Roberts A."/>
            <person name="Saif S."/>
            <person name="Shea T."/>
            <person name="Shenoy N."/>
            <person name="Sisk P."/>
            <person name="Stolte C."/>
            <person name="Sykes S."/>
            <person name="Thomson T."/>
            <person name="Walk T."/>
            <person name="White J."/>
            <person name="Yandava C."/>
            <person name="Sibley C.D."/>
            <person name="Field T.R."/>
            <person name="Grinwis M."/>
            <person name="Eshaghurshan C.S."/>
            <person name="Surette M.G."/>
            <person name="Haas B."/>
            <person name="Nusbaum C."/>
            <person name="Birren B."/>
        </authorList>
    </citation>
    <scope>NUCLEOTIDE SEQUENCE [LARGE SCALE GENOMIC DNA]</scope>
    <source>
        <strain evidence="3">ATCC 700633</strain>
    </source>
</reference>
<dbReference type="AlphaFoldDB" id="D0BJ79"/>
<dbReference type="InterPro" id="IPR001845">
    <property type="entry name" value="HTH_ArsR_DNA-bd_dom"/>
</dbReference>
<dbReference type="PROSITE" id="PS50987">
    <property type="entry name" value="HTH_ARSR_2"/>
    <property type="match status" value="1"/>
</dbReference>
<dbReference type="GO" id="GO:0003700">
    <property type="term" value="F:DNA-binding transcription factor activity"/>
    <property type="evidence" value="ECO:0007669"/>
    <property type="project" value="InterPro"/>
</dbReference>
<dbReference type="InterPro" id="IPR036390">
    <property type="entry name" value="WH_DNA-bd_sf"/>
</dbReference>
<dbReference type="RefSeq" id="WP_006702287.1">
    <property type="nucleotide sequence ID" value="NZ_KI391971.1"/>
</dbReference>
<dbReference type="GO" id="GO:0003677">
    <property type="term" value="F:DNA binding"/>
    <property type="evidence" value="ECO:0007669"/>
    <property type="project" value="UniProtKB-KW"/>
</dbReference>
<dbReference type="Proteomes" id="UP000002939">
    <property type="component" value="Unassembled WGS sequence"/>
</dbReference>
<feature type="domain" description="HTH arsR-type" evidence="2">
    <location>
        <begin position="257"/>
        <end position="351"/>
    </location>
</feature>
<evidence type="ECO:0000259" key="2">
    <source>
        <dbReference type="PROSITE" id="PS50987"/>
    </source>
</evidence>
<evidence type="ECO:0000256" key="1">
    <source>
        <dbReference type="ARBA" id="ARBA00023125"/>
    </source>
</evidence>
<dbReference type="SUPFAM" id="SSF46785">
    <property type="entry name" value="Winged helix' DNA-binding domain"/>
    <property type="match status" value="1"/>
</dbReference>
<name>D0BJ79_9LACT</name>
<organism evidence="3 4">
    <name type="scientific">Granulicatella elegans ATCC 700633</name>
    <dbReference type="NCBI Taxonomy" id="626369"/>
    <lineage>
        <taxon>Bacteria</taxon>
        <taxon>Bacillati</taxon>
        <taxon>Bacillota</taxon>
        <taxon>Bacilli</taxon>
        <taxon>Lactobacillales</taxon>
        <taxon>Carnobacteriaceae</taxon>
        <taxon>Granulicatella</taxon>
    </lineage>
</organism>
<dbReference type="SMART" id="SM00418">
    <property type="entry name" value="HTH_ARSR"/>
    <property type="match status" value="1"/>
</dbReference>
<evidence type="ECO:0000313" key="4">
    <source>
        <dbReference type="Proteomes" id="UP000002939"/>
    </source>
</evidence>
<protein>
    <recommendedName>
        <fullName evidence="2">HTH arsR-type domain-containing protein</fullName>
    </recommendedName>
</protein>